<dbReference type="Proteomes" id="UP001307849">
    <property type="component" value="Unassembled WGS sequence"/>
</dbReference>
<feature type="compositionally biased region" description="Polar residues" evidence="1">
    <location>
        <begin position="520"/>
        <end position="529"/>
    </location>
</feature>
<feature type="chain" id="PRO_5042905652" description="Enterotoxin" evidence="2">
    <location>
        <begin position="20"/>
        <end position="667"/>
    </location>
</feature>
<evidence type="ECO:0000313" key="4">
    <source>
        <dbReference type="Proteomes" id="UP001307849"/>
    </source>
</evidence>
<evidence type="ECO:0000313" key="3">
    <source>
        <dbReference type="EMBL" id="KAK6498162.1"/>
    </source>
</evidence>
<feature type="region of interest" description="Disordered" evidence="1">
    <location>
        <begin position="520"/>
        <end position="570"/>
    </location>
</feature>
<name>A0AAN8NA94_9PEZI</name>
<keyword evidence="4" id="KW-1185">Reference proteome</keyword>
<gene>
    <name evidence="3" type="ORF">TWF506_004401</name>
</gene>
<evidence type="ECO:0000256" key="2">
    <source>
        <dbReference type="SAM" id="SignalP"/>
    </source>
</evidence>
<reference evidence="3 4" key="1">
    <citation type="submission" date="2019-10" db="EMBL/GenBank/DDBJ databases">
        <authorList>
            <person name="Palmer J.M."/>
        </authorList>
    </citation>
    <scope>NUCLEOTIDE SEQUENCE [LARGE SCALE GENOMIC DNA]</scope>
    <source>
        <strain evidence="3 4">TWF506</strain>
    </source>
</reference>
<comment type="caution">
    <text evidence="3">The sequence shown here is derived from an EMBL/GenBank/DDBJ whole genome shotgun (WGS) entry which is preliminary data.</text>
</comment>
<dbReference type="EMBL" id="JAVHJM010000014">
    <property type="protein sequence ID" value="KAK6498162.1"/>
    <property type="molecule type" value="Genomic_DNA"/>
</dbReference>
<sequence>MRRLTYLLPLLLLPTPTTSYYTMTLRQNRPSWFKSWNYIMDARPLKPYLPNTYYATNTKYGDGFIESFTVRNNLNEPTIPGVALYHSDDCGKRVGQIAYHYYAVPFAVILFDAFDPYGINTVNLLSLGIKWYAGSWRSIDLDREFGKGGLLDGMANTGENGVVIWEGNPEWRRSPYRRVWIPNVVDKIPEGRDFLETLPEPPDRKRYVYLRDLVERFITPGSEGLVDVVTPYFDALLKQPENTGEGEEEIVADKRMIPKKLKGGGGKGTVLRGPLHDPSAPKSSFSYDTHYKENYTPIFDDVALQFPTVREDTFPGMVYYESPIIDELGTEIKDPDAVPIVNTAQIEPDKDVVLKDALETEVFEPEPEGEMEDNGVNAEFQRFLFNGGVEEPNDSEISGLLNTESRENSRPMGELWAGTRPVAELGENVQETIALEKEIPVDDLPGNPSRGMQVEEELLPIVEIQEGEIDEEQPIDRIQEEAESMDAIQEEVERLNQMEEERLEPLINPMSNVDININENSLESSPSVSNRRRLRNPPSESQRLEILNRPSQLYEEEEQEREEQRFDRNSMMAPINMNRVEDAPVRNMMDMSARLQTFQNPFRYDRNPFASTSSHRRGFQIPPLERVGMDDLGETSFSSTGRRQPRPGGGDSRIIEEDPGPHNSPSN</sequence>
<keyword evidence="2" id="KW-0732">Signal</keyword>
<accession>A0AAN8NA94</accession>
<feature type="region of interest" description="Disordered" evidence="1">
    <location>
        <begin position="604"/>
        <end position="667"/>
    </location>
</feature>
<proteinExistence type="predicted"/>
<evidence type="ECO:0000256" key="1">
    <source>
        <dbReference type="SAM" id="MobiDB-lite"/>
    </source>
</evidence>
<organism evidence="3 4">
    <name type="scientific">Arthrobotrys conoides</name>
    <dbReference type="NCBI Taxonomy" id="74498"/>
    <lineage>
        <taxon>Eukaryota</taxon>
        <taxon>Fungi</taxon>
        <taxon>Dikarya</taxon>
        <taxon>Ascomycota</taxon>
        <taxon>Pezizomycotina</taxon>
        <taxon>Orbiliomycetes</taxon>
        <taxon>Orbiliales</taxon>
        <taxon>Orbiliaceae</taxon>
        <taxon>Arthrobotrys</taxon>
    </lineage>
</organism>
<feature type="signal peptide" evidence="2">
    <location>
        <begin position="1"/>
        <end position="19"/>
    </location>
</feature>
<evidence type="ECO:0008006" key="5">
    <source>
        <dbReference type="Google" id="ProtNLM"/>
    </source>
</evidence>
<dbReference type="AlphaFoldDB" id="A0AAN8NA94"/>
<protein>
    <recommendedName>
        <fullName evidence="5">Enterotoxin</fullName>
    </recommendedName>
</protein>